<keyword evidence="2" id="KW-1185">Reference proteome</keyword>
<dbReference type="InterPro" id="IPR013083">
    <property type="entry name" value="Znf_RING/FYVE/PHD"/>
</dbReference>
<protein>
    <submittedName>
        <fullName evidence="1">Uncharacterized protein</fullName>
    </submittedName>
</protein>
<evidence type="ECO:0000313" key="2">
    <source>
        <dbReference type="Proteomes" id="UP000006729"/>
    </source>
</evidence>
<reference evidence="1 2" key="1">
    <citation type="journal article" date="2006" name="Science">
        <title>The genome of black cottonwood, Populus trichocarpa (Torr. &amp; Gray).</title>
        <authorList>
            <person name="Tuskan G.A."/>
            <person name="Difazio S."/>
            <person name="Jansson S."/>
            <person name="Bohlmann J."/>
            <person name="Grigoriev I."/>
            <person name="Hellsten U."/>
            <person name="Putnam N."/>
            <person name="Ralph S."/>
            <person name="Rombauts S."/>
            <person name="Salamov A."/>
            <person name="Schein J."/>
            <person name="Sterck L."/>
            <person name="Aerts A."/>
            <person name="Bhalerao R.R."/>
            <person name="Bhalerao R.P."/>
            <person name="Blaudez D."/>
            <person name="Boerjan W."/>
            <person name="Brun A."/>
            <person name="Brunner A."/>
            <person name="Busov V."/>
            <person name="Campbell M."/>
            <person name="Carlson J."/>
            <person name="Chalot M."/>
            <person name="Chapman J."/>
            <person name="Chen G.L."/>
            <person name="Cooper D."/>
            <person name="Coutinho P.M."/>
            <person name="Couturier J."/>
            <person name="Covert S."/>
            <person name="Cronk Q."/>
            <person name="Cunningham R."/>
            <person name="Davis J."/>
            <person name="Degroeve S."/>
            <person name="Dejardin A."/>
            <person name="Depamphilis C."/>
            <person name="Detter J."/>
            <person name="Dirks B."/>
            <person name="Dubchak I."/>
            <person name="Duplessis S."/>
            <person name="Ehlting J."/>
            <person name="Ellis B."/>
            <person name="Gendler K."/>
            <person name="Goodstein D."/>
            <person name="Gribskov M."/>
            <person name="Grimwood J."/>
            <person name="Groover A."/>
            <person name="Gunter L."/>
            <person name="Hamberger B."/>
            <person name="Heinze B."/>
            <person name="Helariutta Y."/>
            <person name="Henrissat B."/>
            <person name="Holligan D."/>
            <person name="Holt R."/>
            <person name="Huang W."/>
            <person name="Islam-Faridi N."/>
            <person name="Jones S."/>
            <person name="Jones-Rhoades M."/>
            <person name="Jorgensen R."/>
            <person name="Joshi C."/>
            <person name="Kangasjarvi J."/>
            <person name="Karlsson J."/>
            <person name="Kelleher C."/>
            <person name="Kirkpatrick R."/>
            <person name="Kirst M."/>
            <person name="Kohler A."/>
            <person name="Kalluri U."/>
            <person name="Larimer F."/>
            <person name="Leebens-Mack J."/>
            <person name="Leple J.C."/>
            <person name="Locascio P."/>
            <person name="Lou Y."/>
            <person name="Lucas S."/>
            <person name="Martin F."/>
            <person name="Montanini B."/>
            <person name="Napoli C."/>
            <person name="Nelson D.R."/>
            <person name="Nelson C."/>
            <person name="Nieminen K."/>
            <person name="Nilsson O."/>
            <person name="Pereda V."/>
            <person name="Peter G."/>
            <person name="Philippe R."/>
            <person name="Pilate G."/>
            <person name="Poliakov A."/>
            <person name="Razumovskaya J."/>
            <person name="Richardson P."/>
            <person name="Rinaldi C."/>
            <person name="Ritland K."/>
            <person name="Rouze P."/>
            <person name="Ryaboy D."/>
            <person name="Schmutz J."/>
            <person name="Schrader J."/>
            <person name="Segerman B."/>
            <person name="Shin H."/>
            <person name="Siddiqui A."/>
            <person name="Sterky F."/>
            <person name="Terry A."/>
            <person name="Tsai C.J."/>
            <person name="Uberbacher E."/>
            <person name="Unneberg P."/>
            <person name="Vahala J."/>
            <person name="Wall K."/>
            <person name="Wessler S."/>
            <person name="Yang G."/>
            <person name="Yin T."/>
            <person name="Douglas C."/>
            <person name="Marra M."/>
            <person name="Sandberg G."/>
            <person name="Van de Peer Y."/>
            <person name="Rokhsar D."/>
        </authorList>
    </citation>
    <scope>NUCLEOTIDE SEQUENCE [LARGE SCALE GENOMIC DNA]</scope>
    <source>
        <strain evidence="2">cv. Nisqually</strain>
    </source>
</reference>
<dbReference type="Proteomes" id="UP000006729">
    <property type="component" value="Chromosome 14"/>
</dbReference>
<dbReference type="STRING" id="3694.B9I8K3"/>
<name>B9I8K3_POPTR</name>
<dbReference type="EMBL" id="CM009303">
    <property type="protein sequence ID" value="PNT03710.1"/>
    <property type="molecule type" value="Genomic_DNA"/>
</dbReference>
<dbReference type="InParanoid" id="B9I8K3"/>
<sequence length="83" mass="9519">MQDTQVAADGFTYEAETSIGWLEIELENLDLIPNRSLRSAIQEWLQQRFSLFYSAKTIAALNIVSSLERVFSMLDCQFLVARD</sequence>
<dbReference type="HOGENOM" id="CLU_2546829_0_0_1"/>
<dbReference type="SUPFAM" id="SSF57850">
    <property type="entry name" value="RING/U-box"/>
    <property type="match status" value="1"/>
</dbReference>
<accession>B9I8K3</accession>
<proteinExistence type="predicted"/>
<dbReference type="AlphaFoldDB" id="B9I8K3"/>
<dbReference type="Gene3D" id="3.30.40.10">
    <property type="entry name" value="Zinc/RING finger domain, C3HC4 (zinc finger)"/>
    <property type="match status" value="1"/>
</dbReference>
<evidence type="ECO:0000313" key="1">
    <source>
        <dbReference type="EMBL" id="PNT03710.1"/>
    </source>
</evidence>
<organism evidence="1 2">
    <name type="scientific">Populus trichocarpa</name>
    <name type="common">Western balsam poplar</name>
    <name type="synonym">Populus balsamifera subsp. trichocarpa</name>
    <dbReference type="NCBI Taxonomy" id="3694"/>
    <lineage>
        <taxon>Eukaryota</taxon>
        <taxon>Viridiplantae</taxon>
        <taxon>Streptophyta</taxon>
        <taxon>Embryophyta</taxon>
        <taxon>Tracheophyta</taxon>
        <taxon>Spermatophyta</taxon>
        <taxon>Magnoliopsida</taxon>
        <taxon>eudicotyledons</taxon>
        <taxon>Gunneridae</taxon>
        <taxon>Pentapetalae</taxon>
        <taxon>rosids</taxon>
        <taxon>fabids</taxon>
        <taxon>Malpighiales</taxon>
        <taxon>Salicaceae</taxon>
        <taxon>Saliceae</taxon>
        <taxon>Populus</taxon>
    </lineage>
</organism>
<gene>
    <name evidence="1" type="ORF">POPTR_014G085100</name>
</gene>